<dbReference type="InterPro" id="IPR013320">
    <property type="entry name" value="ConA-like_dom_sf"/>
</dbReference>
<dbReference type="Gene3D" id="2.115.10.20">
    <property type="entry name" value="Glycosyl hydrolase domain, family 43"/>
    <property type="match status" value="1"/>
</dbReference>
<evidence type="ECO:0000259" key="7">
    <source>
        <dbReference type="Pfam" id="PF17851"/>
    </source>
</evidence>
<dbReference type="OrthoDB" id="408373at2759"/>
<feature type="chain" id="PRO_5025425286" description="Beta-xylosidase C-terminal Concanavalin A-like domain-containing protein" evidence="6">
    <location>
        <begin position="25"/>
        <end position="590"/>
    </location>
</feature>
<accession>A0A6A7AB87</accession>
<dbReference type="EMBL" id="MU006219">
    <property type="protein sequence ID" value="KAF2830512.1"/>
    <property type="molecule type" value="Genomic_DNA"/>
</dbReference>
<keyword evidence="6" id="KW-0732">Signal</keyword>
<keyword evidence="3 5" id="KW-0326">Glycosidase</keyword>
<dbReference type="InterPro" id="IPR051795">
    <property type="entry name" value="Glycosyl_Hydrlase_43"/>
</dbReference>
<dbReference type="Proteomes" id="UP000799424">
    <property type="component" value="Unassembled WGS sequence"/>
</dbReference>
<dbReference type="Pfam" id="PF04616">
    <property type="entry name" value="Glyco_hydro_43"/>
    <property type="match status" value="1"/>
</dbReference>
<evidence type="ECO:0000256" key="4">
    <source>
        <dbReference type="PIRSR" id="PIRSR606710-1"/>
    </source>
</evidence>
<dbReference type="Gene3D" id="2.60.120.200">
    <property type="match status" value="1"/>
</dbReference>
<feature type="active site" description="Proton donor" evidence="4">
    <location>
        <position position="219"/>
    </location>
</feature>
<organism evidence="8 9">
    <name type="scientific">Ophiobolus disseminans</name>
    <dbReference type="NCBI Taxonomy" id="1469910"/>
    <lineage>
        <taxon>Eukaryota</taxon>
        <taxon>Fungi</taxon>
        <taxon>Dikarya</taxon>
        <taxon>Ascomycota</taxon>
        <taxon>Pezizomycotina</taxon>
        <taxon>Dothideomycetes</taxon>
        <taxon>Pleosporomycetidae</taxon>
        <taxon>Pleosporales</taxon>
        <taxon>Pleosporineae</taxon>
        <taxon>Phaeosphaeriaceae</taxon>
        <taxon>Ophiobolus</taxon>
    </lineage>
</organism>
<evidence type="ECO:0000313" key="9">
    <source>
        <dbReference type="Proteomes" id="UP000799424"/>
    </source>
</evidence>
<protein>
    <recommendedName>
        <fullName evidence="7">Beta-xylosidase C-terminal Concanavalin A-like domain-containing protein</fullName>
    </recommendedName>
</protein>
<feature type="signal peptide" evidence="6">
    <location>
        <begin position="1"/>
        <end position="24"/>
    </location>
</feature>
<reference evidence="8" key="1">
    <citation type="journal article" date="2020" name="Stud. Mycol.">
        <title>101 Dothideomycetes genomes: a test case for predicting lifestyles and emergence of pathogens.</title>
        <authorList>
            <person name="Haridas S."/>
            <person name="Albert R."/>
            <person name="Binder M."/>
            <person name="Bloem J."/>
            <person name="Labutti K."/>
            <person name="Salamov A."/>
            <person name="Andreopoulos B."/>
            <person name="Baker S."/>
            <person name="Barry K."/>
            <person name="Bills G."/>
            <person name="Bluhm B."/>
            <person name="Cannon C."/>
            <person name="Castanera R."/>
            <person name="Culley D."/>
            <person name="Daum C."/>
            <person name="Ezra D."/>
            <person name="Gonzalez J."/>
            <person name="Henrissat B."/>
            <person name="Kuo A."/>
            <person name="Liang C."/>
            <person name="Lipzen A."/>
            <person name="Lutzoni F."/>
            <person name="Magnuson J."/>
            <person name="Mondo S."/>
            <person name="Nolan M."/>
            <person name="Ohm R."/>
            <person name="Pangilinan J."/>
            <person name="Park H.-J."/>
            <person name="Ramirez L."/>
            <person name="Alfaro M."/>
            <person name="Sun H."/>
            <person name="Tritt A."/>
            <person name="Yoshinaga Y."/>
            <person name="Zwiers L.-H."/>
            <person name="Turgeon B."/>
            <person name="Goodwin S."/>
            <person name="Spatafora J."/>
            <person name="Crous P."/>
            <person name="Grigoriev I."/>
        </authorList>
    </citation>
    <scope>NUCLEOTIDE SEQUENCE</scope>
    <source>
        <strain evidence="8">CBS 113818</strain>
    </source>
</reference>
<gene>
    <name evidence="8" type="ORF">CC86DRAFT_343315</name>
</gene>
<evidence type="ECO:0000256" key="2">
    <source>
        <dbReference type="ARBA" id="ARBA00022801"/>
    </source>
</evidence>
<keyword evidence="9" id="KW-1185">Reference proteome</keyword>
<dbReference type="SUPFAM" id="SSF49899">
    <property type="entry name" value="Concanavalin A-like lectins/glucanases"/>
    <property type="match status" value="1"/>
</dbReference>
<dbReference type="SUPFAM" id="SSF75005">
    <property type="entry name" value="Arabinanase/levansucrase/invertase"/>
    <property type="match status" value="1"/>
</dbReference>
<dbReference type="InterPro" id="IPR023296">
    <property type="entry name" value="Glyco_hydro_beta-prop_sf"/>
</dbReference>
<evidence type="ECO:0000256" key="6">
    <source>
        <dbReference type="SAM" id="SignalP"/>
    </source>
</evidence>
<dbReference type="AlphaFoldDB" id="A0A6A7AB87"/>
<evidence type="ECO:0000256" key="1">
    <source>
        <dbReference type="ARBA" id="ARBA00009865"/>
    </source>
</evidence>
<dbReference type="GO" id="GO:0004553">
    <property type="term" value="F:hydrolase activity, hydrolyzing O-glycosyl compounds"/>
    <property type="evidence" value="ECO:0007669"/>
    <property type="project" value="InterPro"/>
</dbReference>
<evidence type="ECO:0000313" key="8">
    <source>
        <dbReference type="EMBL" id="KAF2830512.1"/>
    </source>
</evidence>
<dbReference type="Pfam" id="PF17851">
    <property type="entry name" value="GH43_C2"/>
    <property type="match status" value="1"/>
</dbReference>
<dbReference type="GO" id="GO:0005975">
    <property type="term" value="P:carbohydrate metabolic process"/>
    <property type="evidence" value="ECO:0007669"/>
    <property type="project" value="InterPro"/>
</dbReference>
<evidence type="ECO:0000256" key="3">
    <source>
        <dbReference type="ARBA" id="ARBA00023295"/>
    </source>
</evidence>
<feature type="active site" description="Proton acceptor" evidence="4">
    <location>
        <position position="44"/>
    </location>
</feature>
<evidence type="ECO:0000256" key="5">
    <source>
        <dbReference type="RuleBase" id="RU361187"/>
    </source>
</evidence>
<keyword evidence="2 5" id="KW-0378">Hydrolase</keyword>
<dbReference type="InterPro" id="IPR006710">
    <property type="entry name" value="Glyco_hydro_43"/>
</dbReference>
<sequence>MASFLKRIAALSAVLVGCGVKAQSEQPGFNGRFFNPIIPGFHPDPSCIFVKTNQTFFCASSTFNVFPGIPIHSSKDLTNWRLIGHVLNRESQLPELTASVGSTSGIWAPALREHNGTFYLLTTMVHDKKADNDSSRWDNIIFSTTDLWDESKWSKAVHVPFNGYDISPHWDDEGNSYIVGSHAWKVAYGIHLAKVDLKTGTVLSNWTNLWNGTGGIAPEGPHIFKKDAWYYLMIAEGGTGLLHMETIARSRNLYGPYDPNPSNPILTNANTTEYFQAVGHADLFQDGRGNWWGVALAVRAGPEWLNFPLGRETVLYNVTWQNGSWPQLQHPVRGDMFGWLMPGGIHDAPGTGPFASDGDVYISFPPNSRIPPHFVYWRPPIKENYVISPPGKLNSLELKPSKLNLTGTDGNSNAPGGITFISRRQVDTFFTYSLTFDYEPKAAEEEAGISLFLSQNHHARFGITTLPLANSSSMTLVPHFRFHAISYIPVPADVVVPVPEAWRGKPLTLSLRTVNQTHYEFGAGPSDKSDRPRSIAEVSGEIISWGFTGALVGAYATSNGGNGSTSAYVTDWNYEGWGQVREIWNGTLRA</sequence>
<dbReference type="PROSITE" id="PS51257">
    <property type="entry name" value="PROKAR_LIPOPROTEIN"/>
    <property type="match status" value="1"/>
</dbReference>
<proteinExistence type="inferred from homology"/>
<name>A0A6A7AB87_9PLEO</name>
<feature type="domain" description="Beta-xylosidase C-terminal Concanavalin A-like" evidence="7">
    <location>
        <begin position="369"/>
        <end position="575"/>
    </location>
</feature>
<dbReference type="PANTHER" id="PTHR42812:SF17">
    <property type="entry name" value="BETA-XYLOSIDASE C-TERMINAL CONCANAVALIN A-LIKE DOMAIN-CONTAINING PROTEIN-RELATED"/>
    <property type="match status" value="1"/>
</dbReference>
<dbReference type="PANTHER" id="PTHR42812">
    <property type="entry name" value="BETA-XYLOSIDASE"/>
    <property type="match status" value="1"/>
</dbReference>
<dbReference type="CDD" id="cd18833">
    <property type="entry name" value="GH43_PcXyl-like"/>
    <property type="match status" value="1"/>
</dbReference>
<comment type="similarity">
    <text evidence="1 5">Belongs to the glycosyl hydrolase 43 family.</text>
</comment>
<dbReference type="InterPro" id="IPR041542">
    <property type="entry name" value="GH43_C2"/>
</dbReference>